<dbReference type="EC" id="3.2.1.14" evidence="2"/>
<protein>
    <submittedName>
        <fullName evidence="2">Chitinase 4</fullName>
        <ecNumber evidence="2">3.2.1.14</ecNumber>
    </submittedName>
</protein>
<evidence type="ECO:0000256" key="1">
    <source>
        <dbReference type="SAM" id="MobiDB-lite"/>
    </source>
</evidence>
<name>A0ABR2X1G8_9FUNG</name>
<sequence length="151" mass="16220">IQGSNVGFIAGPKLLVVNLPGYPTVPEFPQDGPNDGCKSLAAWPTITIHPNGKDIPTTTSTTSTTIPEPSTKTPKPSPTTSTKSTRILEPSTGPTSTPGAVICKSFLAWNSIASYKGAQKVTYKKHLWQAKWWTQKETLETSHVWTNLGAC</sequence>
<evidence type="ECO:0000313" key="2">
    <source>
        <dbReference type="EMBL" id="KAK9767516.1"/>
    </source>
</evidence>
<dbReference type="CDD" id="cd12215">
    <property type="entry name" value="ChiC_BD"/>
    <property type="match status" value="1"/>
</dbReference>
<gene>
    <name evidence="2" type="primary">CHT4_1</name>
    <name evidence="2" type="ORF">K7432_002616</name>
</gene>
<dbReference type="GO" id="GO:0008843">
    <property type="term" value="F:endochitinase activity"/>
    <property type="evidence" value="ECO:0007669"/>
    <property type="project" value="UniProtKB-EC"/>
</dbReference>
<dbReference type="Gene3D" id="2.10.10.20">
    <property type="entry name" value="Carbohydrate-binding module superfamily 5/12"/>
    <property type="match status" value="1"/>
</dbReference>
<feature type="region of interest" description="Disordered" evidence="1">
    <location>
        <begin position="47"/>
        <end position="97"/>
    </location>
</feature>
<dbReference type="InterPro" id="IPR036573">
    <property type="entry name" value="CBM_sf_5/12"/>
</dbReference>
<keyword evidence="2" id="KW-0326">Glycosidase</keyword>
<reference evidence="2 3" key="1">
    <citation type="submission" date="2023-04" db="EMBL/GenBank/DDBJ databases">
        <title>Genome of Basidiobolus ranarum AG-B5.</title>
        <authorList>
            <person name="Stajich J.E."/>
            <person name="Carter-House D."/>
            <person name="Gryganskyi A."/>
        </authorList>
    </citation>
    <scope>NUCLEOTIDE SEQUENCE [LARGE SCALE GENOMIC DNA]</scope>
    <source>
        <strain evidence="2 3">AG-B5</strain>
    </source>
</reference>
<organism evidence="2 3">
    <name type="scientific">Basidiobolus ranarum</name>
    <dbReference type="NCBI Taxonomy" id="34480"/>
    <lineage>
        <taxon>Eukaryota</taxon>
        <taxon>Fungi</taxon>
        <taxon>Fungi incertae sedis</taxon>
        <taxon>Zoopagomycota</taxon>
        <taxon>Entomophthoromycotina</taxon>
        <taxon>Basidiobolomycetes</taxon>
        <taxon>Basidiobolales</taxon>
        <taxon>Basidiobolaceae</taxon>
        <taxon>Basidiobolus</taxon>
    </lineage>
</organism>
<feature type="compositionally biased region" description="Low complexity" evidence="1">
    <location>
        <begin position="56"/>
        <end position="85"/>
    </location>
</feature>
<dbReference type="Proteomes" id="UP001479436">
    <property type="component" value="Unassembled WGS sequence"/>
</dbReference>
<keyword evidence="2" id="KW-0378">Hydrolase</keyword>
<dbReference type="SUPFAM" id="SSF51055">
    <property type="entry name" value="Carbohydrate binding domain"/>
    <property type="match status" value="1"/>
</dbReference>
<feature type="non-terminal residue" evidence="2">
    <location>
        <position position="1"/>
    </location>
</feature>
<comment type="caution">
    <text evidence="2">The sequence shown here is derived from an EMBL/GenBank/DDBJ whole genome shotgun (WGS) entry which is preliminary data.</text>
</comment>
<accession>A0ABR2X1G8</accession>
<dbReference type="EMBL" id="JASJQH010000072">
    <property type="protein sequence ID" value="KAK9767516.1"/>
    <property type="molecule type" value="Genomic_DNA"/>
</dbReference>
<keyword evidence="3" id="KW-1185">Reference proteome</keyword>
<evidence type="ECO:0000313" key="3">
    <source>
        <dbReference type="Proteomes" id="UP001479436"/>
    </source>
</evidence>
<proteinExistence type="predicted"/>